<dbReference type="PANTHER" id="PTHR43128:SF16">
    <property type="entry name" value="L-LACTATE DEHYDROGENASE"/>
    <property type="match status" value="1"/>
</dbReference>
<organism evidence="4">
    <name type="scientific">Haemonchus placei</name>
    <name type="common">Barber's pole worm</name>
    <dbReference type="NCBI Taxonomy" id="6290"/>
    <lineage>
        <taxon>Eukaryota</taxon>
        <taxon>Metazoa</taxon>
        <taxon>Ecdysozoa</taxon>
        <taxon>Nematoda</taxon>
        <taxon>Chromadorea</taxon>
        <taxon>Rhabditida</taxon>
        <taxon>Rhabditina</taxon>
        <taxon>Rhabditomorpha</taxon>
        <taxon>Strongyloidea</taxon>
        <taxon>Trichostrongylidae</taxon>
        <taxon>Haemonchus</taxon>
    </lineage>
</organism>
<proteinExistence type="predicted"/>
<dbReference type="Gene3D" id="3.90.110.10">
    <property type="entry name" value="Lactate dehydrogenase/glycoside hydrolase, family 4, C-terminal"/>
    <property type="match status" value="1"/>
</dbReference>
<accession>A0A0N4VYW0</accession>
<dbReference type="GO" id="GO:0006089">
    <property type="term" value="P:lactate metabolic process"/>
    <property type="evidence" value="ECO:0007669"/>
    <property type="project" value="TreeGrafter"/>
</dbReference>
<evidence type="ECO:0000313" key="2">
    <source>
        <dbReference type="EMBL" id="VDO14994.1"/>
    </source>
</evidence>
<feature type="domain" description="Lactate/malate dehydrogenase C-terminal" evidence="1">
    <location>
        <begin position="4"/>
        <end position="96"/>
    </location>
</feature>
<dbReference type="GO" id="GO:0004459">
    <property type="term" value="F:L-lactate dehydrogenase (NAD+) activity"/>
    <property type="evidence" value="ECO:0007669"/>
    <property type="project" value="TreeGrafter"/>
</dbReference>
<protein>
    <submittedName>
        <fullName evidence="4">Ldh_1_C domain-containing protein</fullName>
    </submittedName>
</protein>
<dbReference type="PANTHER" id="PTHR43128">
    <property type="entry name" value="L-2-HYDROXYCARBOXYLATE DEHYDROGENASE (NAD(P)(+))"/>
    <property type="match status" value="1"/>
</dbReference>
<dbReference type="InterPro" id="IPR015955">
    <property type="entry name" value="Lactate_DH/Glyco_Ohase_4_C"/>
</dbReference>
<dbReference type="InterPro" id="IPR022383">
    <property type="entry name" value="Lactate/malate_DH_C"/>
</dbReference>
<reference evidence="4" key="1">
    <citation type="submission" date="2017-02" db="UniProtKB">
        <authorList>
            <consortium name="WormBaseParasite"/>
        </authorList>
    </citation>
    <scope>IDENTIFICATION</scope>
</reference>
<gene>
    <name evidence="2" type="ORF">HPLM_LOCUS2479</name>
</gene>
<dbReference type="SUPFAM" id="SSF56327">
    <property type="entry name" value="LDH C-terminal domain-like"/>
    <property type="match status" value="1"/>
</dbReference>
<dbReference type="EMBL" id="UZAF01005204">
    <property type="protein sequence ID" value="VDO14994.1"/>
    <property type="molecule type" value="Genomic_DNA"/>
</dbReference>
<dbReference type="AlphaFoldDB" id="A0A0N4VYW0"/>
<reference evidence="2 3" key="2">
    <citation type="submission" date="2018-11" db="EMBL/GenBank/DDBJ databases">
        <authorList>
            <consortium name="Pathogen Informatics"/>
        </authorList>
    </citation>
    <scope>NUCLEOTIDE SEQUENCE [LARGE SCALE GENOMIC DNA]</scope>
    <source>
        <strain evidence="2 3">MHpl1</strain>
    </source>
</reference>
<sequence>MNYEVHNIAYEIIKLKGYTSWAIGLSVAKIVQAIMANSRNVFALSTNVKGFHGIENEVYLSLPVVLGSNGITHVVKQNLNEGEVQKLHKSAEALLAVQNGLVI</sequence>
<dbReference type="STRING" id="6290.A0A0N4VYW0"/>
<evidence type="ECO:0000313" key="3">
    <source>
        <dbReference type="Proteomes" id="UP000268014"/>
    </source>
</evidence>
<dbReference type="WBParaSite" id="HPLM_0000248101-mRNA-1">
    <property type="protein sequence ID" value="HPLM_0000248101-mRNA-1"/>
    <property type="gene ID" value="HPLM_0000248101"/>
</dbReference>
<evidence type="ECO:0000313" key="4">
    <source>
        <dbReference type="WBParaSite" id="HPLM_0000248101-mRNA-1"/>
    </source>
</evidence>
<dbReference type="Pfam" id="PF02866">
    <property type="entry name" value="Ldh_1_C"/>
    <property type="match status" value="1"/>
</dbReference>
<dbReference type="OrthoDB" id="5405561at2759"/>
<dbReference type="Proteomes" id="UP000268014">
    <property type="component" value="Unassembled WGS sequence"/>
</dbReference>
<evidence type="ECO:0000259" key="1">
    <source>
        <dbReference type="Pfam" id="PF02866"/>
    </source>
</evidence>
<name>A0A0N4VYW0_HAEPC</name>
<keyword evidence="3" id="KW-1185">Reference proteome</keyword>
<dbReference type="OMA" id="EVHNIAY"/>